<reference evidence="3" key="1">
    <citation type="journal article" date="2019" name="Int. J. Syst. Evol. Microbiol.">
        <title>The Global Catalogue of Microorganisms (GCM) 10K type strain sequencing project: providing services to taxonomists for standard genome sequencing and annotation.</title>
        <authorList>
            <consortium name="The Broad Institute Genomics Platform"/>
            <consortium name="The Broad Institute Genome Sequencing Center for Infectious Disease"/>
            <person name="Wu L."/>
            <person name="Ma J."/>
        </authorList>
    </citation>
    <scope>NUCLEOTIDE SEQUENCE [LARGE SCALE GENOMIC DNA]</scope>
    <source>
        <strain evidence="3">KCTC 12847</strain>
    </source>
</reference>
<name>A0ABV7LXT4_9GAMM</name>
<evidence type="ECO:0000256" key="1">
    <source>
        <dbReference type="SAM" id="Phobius"/>
    </source>
</evidence>
<feature type="transmembrane region" description="Helical" evidence="1">
    <location>
        <begin position="100"/>
        <end position="126"/>
    </location>
</feature>
<keyword evidence="1" id="KW-0812">Transmembrane</keyword>
<gene>
    <name evidence="2" type="ORF">ACFOEI_03140</name>
</gene>
<evidence type="ECO:0000313" key="3">
    <source>
        <dbReference type="Proteomes" id="UP001595640"/>
    </source>
</evidence>
<proteinExistence type="predicted"/>
<feature type="transmembrane region" description="Helical" evidence="1">
    <location>
        <begin position="12"/>
        <end position="38"/>
    </location>
</feature>
<feature type="transmembrane region" description="Helical" evidence="1">
    <location>
        <begin position="65"/>
        <end position="93"/>
    </location>
</feature>
<keyword evidence="3" id="KW-1185">Reference proteome</keyword>
<sequence>MNSLIGHQKISWKGVIWSGLIAGAVFMMLEMLMVWAFLDGSPWGPPRMMAVMVLGRDVLPPPAPFALGIMMVALIIHFLLSWVYAFLFAWAFGGLKTGTAVLAGAAFGLAIYLVNFYGFTAIWPWFSNARTWVSIFAHIMFGITLAWSYKALSHPGSQAQQRHE</sequence>
<feature type="transmembrane region" description="Helical" evidence="1">
    <location>
        <begin position="132"/>
        <end position="152"/>
    </location>
</feature>
<keyword evidence="1" id="KW-1133">Transmembrane helix</keyword>
<dbReference type="EMBL" id="JBHRUH010000005">
    <property type="protein sequence ID" value="MFC3291065.1"/>
    <property type="molecule type" value="Genomic_DNA"/>
</dbReference>
<evidence type="ECO:0000313" key="2">
    <source>
        <dbReference type="EMBL" id="MFC3291065.1"/>
    </source>
</evidence>
<evidence type="ECO:0008006" key="4">
    <source>
        <dbReference type="Google" id="ProtNLM"/>
    </source>
</evidence>
<comment type="caution">
    <text evidence="2">The sequence shown here is derived from an EMBL/GenBank/DDBJ whole genome shotgun (WGS) entry which is preliminary data.</text>
</comment>
<dbReference type="RefSeq" id="WP_019020697.1">
    <property type="nucleotide sequence ID" value="NZ_BMXD01000019.1"/>
</dbReference>
<protein>
    <recommendedName>
        <fullName evidence="4">Sodium:proline symporter</fullName>
    </recommendedName>
</protein>
<accession>A0ABV7LXT4</accession>
<dbReference type="Proteomes" id="UP001595640">
    <property type="component" value="Unassembled WGS sequence"/>
</dbReference>
<keyword evidence="1" id="KW-0472">Membrane</keyword>
<organism evidence="2 3">
    <name type="scientific">Modicisalibacter luteus</name>
    <dbReference type="NCBI Taxonomy" id="453962"/>
    <lineage>
        <taxon>Bacteria</taxon>
        <taxon>Pseudomonadati</taxon>
        <taxon>Pseudomonadota</taxon>
        <taxon>Gammaproteobacteria</taxon>
        <taxon>Oceanospirillales</taxon>
        <taxon>Halomonadaceae</taxon>
        <taxon>Modicisalibacter</taxon>
    </lineage>
</organism>